<evidence type="ECO:0000256" key="2">
    <source>
        <dbReference type="PROSITE-ProRule" id="PRU00708"/>
    </source>
</evidence>
<organism evidence="3">
    <name type="scientific">Noccaea caerulescens</name>
    <name type="common">Alpine penny-cress</name>
    <name type="synonym">Thlaspi caerulescens</name>
    <dbReference type="NCBI Taxonomy" id="107243"/>
    <lineage>
        <taxon>Eukaryota</taxon>
        <taxon>Viridiplantae</taxon>
        <taxon>Streptophyta</taxon>
        <taxon>Embryophyta</taxon>
        <taxon>Tracheophyta</taxon>
        <taxon>Spermatophyta</taxon>
        <taxon>Magnoliopsida</taxon>
        <taxon>eudicotyledons</taxon>
        <taxon>Gunneridae</taxon>
        <taxon>Pentapetalae</taxon>
        <taxon>rosids</taxon>
        <taxon>malvids</taxon>
        <taxon>Brassicales</taxon>
        <taxon>Brassicaceae</taxon>
        <taxon>Coluteocarpeae</taxon>
        <taxon>Noccaea</taxon>
    </lineage>
</organism>
<accession>A0A1J3I268</accession>
<dbReference type="AlphaFoldDB" id="A0A1J3I268"/>
<dbReference type="PANTHER" id="PTHR47926:SF511">
    <property type="entry name" value="PENTATRICOPEPTIDE REPEAT-CONTAINING PROTEIN"/>
    <property type="match status" value="1"/>
</dbReference>
<dbReference type="InterPro" id="IPR011990">
    <property type="entry name" value="TPR-like_helical_dom_sf"/>
</dbReference>
<dbReference type="NCBIfam" id="TIGR00756">
    <property type="entry name" value="PPR"/>
    <property type="match status" value="2"/>
</dbReference>
<sequence>MGYMRLGFVEDGERALGEMPMRNIITWHSMLIGYIDNMKMDKARDLFNQMGQRNVFSWTVMINGYVKSREFEVTLLLLREMVGSWNNRASHYTFSTVLKACAASSSLLVGRQGALDDHKAWNGL</sequence>
<dbReference type="GO" id="GO:0009451">
    <property type="term" value="P:RNA modification"/>
    <property type="evidence" value="ECO:0007669"/>
    <property type="project" value="InterPro"/>
</dbReference>
<gene>
    <name evidence="3" type="ORF">LE_TR15443_c3_g1_i1_g.48685</name>
</gene>
<dbReference type="InterPro" id="IPR002885">
    <property type="entry name" value="PPR_rpt"/>
</dbReference>
<dbReference type="Gene3D" id="1.25.40.10">
    <property type="entry name" value="Tetratricopeptide repeat domain"/>
    <property type="match status" value="1"/>
</dbReference>
<dbReference type="InterPro" id="IPR046960">
    <property type="entry name" value="PPR_At4g14850-like_plant"/>
</dbReference>
<dbReference type="PANTHER" id="PTHR47926">
    <property type="entry name" value="PENTATRICOPEPTIDE REPEAT-CONTAINING PROTEIN"/>
    <property type="match status" value="1"/>
</dbReference>
<protein>
    <submittedName>
        <fullName evidence="3">Pentatricopeptide repeat-containing protein, mitochondrial</fullName>
    </submittedName>
</protein>
<keyword evidence="1" id="KW-0677">Repeat</keyword>
<reference evidence="3" key="1">
    <citation type="submission" date="2016-07" db="EMBL/GenBank/DDBJ databases">
        <title>De novo transcriptome assembly of four accessions of the metal hyperaccumulator plant Noccaea caerulescens.</title>
        <authorList>
            <person name="Blande D."/>
            <person name="Halimaa P."/>
            <person name="Tervahauta A.I."/>
            <person name="Aarts M.G."/>
            <person name="Karenlampi S.O."/>
        </authorList>
    </citation>
    <scope>NUCLEOTIDE SEQUENCE</scope>
</reference>
<feature type="repeat" description="PPR" evidence="2">
    <location>
        <begin position="23"/>
        <end position="57"/>
    </location>
</feature>
<dbReference type="Pfam" id="PF13041">
    <property type="entry name" value="PPR_2"/>
    <property type="match status" value="1"/>
</dbReference>
<dbReference type="GO" id="GO:0003723">
    <property type="term" value="F:RNA binding"/>
    <property type="evidence" value="ECO:0007669"/>
    <property type="project" value="InterPro"/>
</dbReference>
<evidence type="ECO:0000256" key="1">
    <source>
        <dbReference type="ARBA" id="ARBA00022737"/>
    </source>
</evidence>
<dbReference type="EMBL" id="GEVL01002883">
    <property type="protein sequence ID" value="JAU74458.1"/>
    <property type="molecule type" value="Transcribed_RNA"/>
</dbReference>
<evidence type="ECO:0000313" key="3">
    <source>
        <dbReference type="EMBL" id="JAU74458.1"/>
    </source>
</evidence>
<dbReference type="PROSITE" id="PS51375">
    <property type="entry name" value="PPR"/>
    <property type="match status" value="1"/>
</dbReference>
<name>A0A1J3I268_NOCCA</name>
<proteinExistence type="predicted"/>